<feature type="domain" description="Nucleoside phosphorylase" evidence="5">
    <location>
        <begin position="2"/>
        <end position="241"/>
    </location>
</feature>
<dbReference type="Gene3D" id="3.40.50.1580">
    <property type="entry name" value="Nucleoside phosphorylase domain"/>
    <property type="match status" value="1"/>
</dbReference>
<gene>
    <name evidence="6" type="ORF">MOST_07250</name>
</gene>
<keyword evidence="1 4" id="KW-0328">Glycosyltransferase</keyword>
<dbReference type="HAMAP" id="MF_01963">
    <property type="entry name" value="MTAP"/>
    <property type="match status" value="1"/>
</dbReference>
<comment type="function">
    <text evidence="4">Purine nucleoside phosphorylase which is highly specific for 6-oxopurine nucleosides. Cleaves guanosine or inosine to respective bases and sugar-1-phosphate molecules. Involved in purine salvage.</text>
</comment>
<dbReference type="InterPro" id="IPR035994">
    <property type="entry name" value="Nucleoside_phosphorylase_sf"/>
</dbReference>
<dbReference type="CDD" id="cd09010">
    <property type="entry name" value="MTAP_SsMTAPII_like_MTIP"/>
    <property type="match status" value="1"/>
</dbReference>
<dbReference type="EC" id="2.4.2.1" evidence="4"/>
<dbReference type="Pfam" id="PF01048">
    <property type="entry name" value="PNP_UDP_1"/>
    <property type="match status" value="1"/>
</dbReference>
<comment type="similarity">
    <text evidence="4">Belongs to the PNP/MTAP phosphorylase family. MTAP subfamily.</text>
</comment>
<protein>
    <recommendedName>
        <fullName evidence="4">Probable 6-oxopurine nucleoside phosphorylase</fullName>
        <ecNumber evidence="4">2.4.2.1</ecNumber>
    </recommendedName>
    <alternativeName>
        <fullName evidence="4">Purine nucleoside phosphorylase</fullName>
        <shortName evidence="4">PNP</shortName>
    </alternativeName>
</protein>
<evidence type="ECO:0000256" key="2">
    <source>
        <dbReference type="ARBA" id="ARBA00022679"/>
    </source>
</evidence>
<comment type="caution">
    <text evidence="4">Lacks conserved residue(s) required for the propagation of feature annotation.</text>
</comment>
<dbReference type="Proteomes" id="UP000239430">
    <property type="component" value="Unassembled WGS sequence"/>
</dbReference>
<dbReference type="NCBIfam" id="NF006599">
    <property type="entry name" value="PRK09136.1"/>
    <property type="match status" value="1"/>
</dbReference>
<comment type="pathway">
    <text evidence="4">Purine metabolism; purine nucleoside salvage.</text>
</comment>
<dbReference type="PANTHER" id="PTHR42679:SF2">
    <property type="entry name" value="S-METHYL-5'-THIOADENOSINE PHOSPHORYLASE"/>
    <property type="match status" value="1"/>
</dbReference>
<accession>A0A9X7J566</accession>
<name>A0A9X7J566_9FIRM</name>
<dbReference type="EMBL" id="PVXL01000023">
    <property type="protein sequence ID" value="PRR76104.1"/>
    <property type="molecule type" value="Genomic_DNA"/>
</dbReference>
<keyword evidence="7" id="KW-1185">Reference proteome</keyword>
<organism evidence="6 7">
    <name type="scientific">Neomoorella stamsii</name>
    <dbReference type="NCBI Taxonomy" id="1266720"/>
    <lineage>
        <taxon>Bacteria</taxon>
        <taxon>Bacillati</taxon>
        <taxon>Bacillota</taxon>
        <taxon>Clostridia</taxon>
        <taxon>Neomoorellales</taxon>
        <taxon>Neomoorellaceae</taxon>
        <taxon>Neomoorella</taxon>
    </lineage>
</organism>
<evidence type="ECO:0000313" key="7">
    <source>
        <dbReference type="Proteomes" id="UP000239430"/>
    </source>
</evidence>
<comment type="miscellaneous">
    <text evidence="4">Although this enzyme belongs to the family of MTA phosphorylases based on sequence homology, it has been shown that conserved amino acid substitutions in the substrate binding pocket convert the substrate specificity of this enzyme from 6-aminopurines to 6-oxopurines.</text>
</comment>
<feature type="site" description="Important for substrate specificity" evidence="4">
    <location>
        <position position="165"/>
    </location>
</feature>
<comment type="subunit">
    <text evidence="4">Homohexamer. Dimer of a homotrimer.</text>
</comment>
<dbReference type="FunFam" id="3.40.50.1580:FF:000012">
    <property type="entry name" value="Probable 6-oxopurine nucleoside phosphorylase"/>
    <property type="match status" value="1"/>
</dbReference>
<feature type="binding site" evidence="4">
    <location>
        <position position="183"/>
    </location>
    <ligand>
        <name>substrate</name>
    </ligand>
</feature>
<keyword evidence="3 4" id="KW-0660">Purine salvage</keyword>
<feature type="binding site" evidence="4">
    <location>
        <position position="184"/>
    </location>
    <ligand>
        <name>phosphate</name>
        <dbReference type="ChEBI" id="CHEBI:43474"/>
    </ligand>
</feature>
<feature type="binding site" evidence="4">
    <location>
        <begin position="207"/>
        <end position="209"/>
    </location>
    <ligand>
        <name>substrate</name>
    </ligand>
</feature>
<sequence length="261" mass="28709">MRIAIIGGSGVYDPKILADIGEEKVNTPYGEVILKVGSFDGEKIAFLARHGENHSIPPHRINYRANIWALKKIGVEMVLATAAVGSLNPNMQPGDFVFVDQFIDFTRYVRPFTFFEGGETGIFHVDVSEPYCPEIRKTMHEVAQEMGLRNHIGGVYVCTEGPRYETPAEIRAFAKLGGDVVGMTNVPEVVLAHEAGLCYGLVCIVVNMAAGMPEAILGHEETMMVMASVTDTLKNFLMKVVERRPRGRRCRCPVTAGPLKV</sequence>
<dbReference type="InterPro" id="IPR000845">
    <property type="entry name" value="Nucleoside_phosphorylase_d"/>
</dbReference>
<evidence type="ECO:0000256" key="3">
    <source>
        <dbReference type="ARBA" id="ARBA00022726"/>
    </source>
</evidence>
<dbReference type="GO" id="GO:0006166">
    <property type="term" value="P:purine ribonucleoside salvage"/>
    <property type="evidence" value="ECO:0007669"/>
    <property type="project" value="UniProtKB-UniRule"/>
</dbReference>
<dbReference type="AlphaFoldDB" id="A0A9X7J566"/>
<dbReference type="NCBIfam" id="TIGR01694">
    <property type="entry name" value="MTAP"/>
    <property type="match status" value="1"/>
</dbReference>
<dbReference type="PANTHER" id="PTHR42679">
    <property type="entry name" value="S-METHYL-5'-THIOADENOSINE PHOSPHORYLASE"/>
    <property type="match status" value="1"/>
</dbReference>
<dbReference type="GO" id="GO:0017061">
    <property type="term" value="F:S-methyl-5-thioadenosine phosphorylase activity"/>
    <property type="evidence" value="ECO:0007669"/>
    <property type="project" value="InterPro"/>
</dbReference>
<reference evidence="6 7" key="1">
    <citation type="submission" date="2018-03" db="EMBL/GenBank/DDBJ databases">
        <title>Genome sequence of Moorella stamsii DSM 26217.</title>
        <authorList>
            <person name="Poehlein A."/>
            <person name="Daniel R."/>
        </authorList>
    </citation>
    <scope>NUCLEOTIDE SEQUENCE [LARGE SCALE GENOMIC DNA]</scope>
    <source>
        <strain evidence="7">DSM 26217</strain>
    </source>
</reference>
<evidence type="ECO:0000256" key="4">
    <source>
        <dbReference type="HAMAP-Rule" id="MF_01963"/>
    </source>
</evidence>
<feature type="site" description="Important for substrate specificity" evidence="4">
    <location>
        <position position="219"/>
    </location>
</feature>
<evidence type="ECO:0000313" key="6">
    <source>
        <dbReference type="EMBL" id="PRR76104.1"/>
    </source>
</evidence>
<comment type="catalytic activity">
    <reaction evidence="4">
        <text>a purine D-ribonucleoside + phosphate = a purine nucleobase + alpha-D-ribose 1-phosphate</text>
        <dbReference type="Rhea" id="RHEA:19805"/>
        <dbReference type="ChEBI" id="CHEBI:26386"/>
        <dbReference type="ChEBI" id="CHEBI:43474"/>
        <dbReference type="ChEBI" id="CHEBI:57720"/>
        <dbReference type="ChEBI" id="CHEBI:142355"/>
        <dbReference type="EC" id="2.4.2.1"/>
    </reaction>
</comment>
<feature type="binding site" evidence="4">
    <location>
        <position position="9"/>
    </location>
    <ligand>
        <name>phosphate</name>
        <dbReference type="ChEBI" id="CHEBI:43474"/>
    </ligand>
</feature>
<keyword evidence="2 4" id="KW-0808">Transferase</keyword>
<proteinExistence type="inferred from homology"/>
<dbReference type="SUPFAM" id="SSF53167">
    <property type="entry name" value="Purine and uridine phosphorylases"/>
    <property type="match status" value="1"/>
</dbReference>
<feature type="binding site" evidence="4">
    <location>
        <begin position="49"/>
        <end position="50"/>
    </location>
    <ligand>
        <name>phosphate</name>
        <dbReference type="ChEBI" id="CHEBI:43474"/>
    </ligand>
</feature>
<evidence type="ECO:0000259" key="5">
    <source>
        <dbReference type="Pfam" id="PF01048"/>
    </source>
</evidence>
<dbReference type="GO" id="GO:0005829">
    <property type="term" value="C:cytosol"/>
    <property type="evidence" value="ECO:0007669"/>
    <property type="project" value="TreeGrafter"/>
</dbReference>
<dbReference type="InterPro" id="IPR010044">
    <property type="entry name" value="MTAP"/>
</dbReference>
<comment type="caution">
    <text evidence="6">The sequence shown here is derived from an EMBL/GenBank/DDBJ whole genome shotgun (WGS) entry which is preliminary data.</text>
</comment>
<evidence type="ECO:0000256" key="1">
    <source>
        <dbReference type="ARBA" id="ARBA00022676"/>
    </source>
</evidence>
<dbReference type="GO" id="GO:0019509">
    <property type="term" value="P:L-methionine salvage from methylthioadenosine"/>
    <property type="evidence" value="ECO:0007669"/>
    <property type="project" value="TreeGrafter"/>
</dbReference>